<evidence type="ECO:0000256" key="1">
    <source>
        <dbReference type="SAM" id="Phobius"/>
    </source>
</evidence>
<comment type="caution">
    <text evidence="2">The sequence shown here is derived from an EMBL/GenBank/DDBJ whole genome shotgun (WGS) entry which is preliminary data.</text>
</comment>
<dbReference type="EMBL" id="PYOZ01000033">
    <property type="protein sequence ID" value="PSX38790.1"/>
    <property type="molecule type" value="Genomic_DNA"/>
</dbReference>
<protein>
    <submittedName>
        <fullName evidence="2">Uncharacterized protein</fullName>
    </submittedName>
</protein>
<sequence>MNRYFLLAVISLFLSLFCSYLLKAYFEMPIESTFSGIATVGVIIITFYTYEDQKKEKKRIDSEEEKNRTTTRQRDSAKLVVMQIDRADAVMKSAKKNGFISATLPKFIGESEWDKSKHILVDRLSSTDLDFINSYFIACEQLEESRSIVVNLEAEQLNEKARCIQRVLSTKVASEIEKNSPTDETMNNLFSFSDQLRNFYINPDYGQYSPNYQKLFFAQVLNENDTNIKGTTAYKALRAIAEMS</sequence>
<dbReference type="RefSeq" id="WP_045044158.1">
    <property type="nucleotide sequence ID" value="NZ_JZTB01000060.1"/>
</dbReference>
<organism evidence="2 3">
    <name type="scientific">Photobacterium kishitanii</name>
    <dbReference type="NCBI Taxonomy" id="318456"/>
    <lineage>
        <taxon>Bacteria</taxon>
        <taxon>Pseudomonadati</taxon>
        <taxon>Pseudomonadota</taxon>
        <taxon>Gammaproteobacteria</taxon>
        <taxon>Vibrionales</taxon>
        <taxon>Vibrionaceae</taxon>
        <taxon>Photobacterium</taxon>
    </lineage>
</organism>
<evidence type="ECO:0000313" key="2">
    <source>
        <dbReference type="EMBL" id="PSX38790.1"/>
    </source>
</evidence>
<name>A0AAX0YSC7_9GAMM</name>
<accession>A0AAX0YSC7</accession>
<feature type="transmembrane region" description="Helical" evidence="1">
    <location>
        <begin position="33"/>
        <end position="50"/>
    </location>
</feature>
<gene>
    <name evidence="2" type="ORF">C0W53_22615</name>
</gene>
<keyword evidence="1" id="KW-0812">Transmembrane</keyword>
<keyword evidence="1" id="KW-1133">Transmembrane helix</keyword>
<keyword evidence="3" id="KW-1185">Reference proteome</keyword>
<proteinExistence type="predicted"/>
<evidence type="ECO:0000313" key="3">
    <source>
        <dbReference type="Proteomes" id="UP000240728"/>
    </source>
</evidence>
<reference evidence="2 3" key="1">
    <citation type="submission" date="2018-01" db="EMBL/GenBank/DDBJ databases">
        <title>Whole genome sequencing of Histamine producing bacteria.</title>
        <authorList>
            <person name="Butler K."/>
        </authorList>
    </citation>
    <scope>NUCLEOTIDE SEQUENCE [LARGE SCALE GENOMIC DNA]</scope>
    <source>
        <strain evidence="2 3">A1-4</strain>
    </source>
</reference>
<dbReference type="AlphaFoldDB" id="A0AAX0YSC7"/>
<keyword evidence="1" id="KW-0472">Membrane</keyword>
<dbReference type="Proteomes" id="UP000240728">
    <property type="component" value="Unassembled WGS sequence"/>
</dbReference>